<dbReference type="InterPro" id="IPR001849">
    <property type="entry name" value="PH_domain"/>
</dbReference>
<evidence type="ECO:0000256" key="6">
    <source>
        <dbReference type="SAM" id="MobiDB-lite"/>
    </source>
</evidence>
<dbReference type="PROSITE" id="PS00061">
    <property type="entry name" value="ADH_SHORT"/>
    <property type="match status" value="1"/>
</dbReference>
<dbReference type="GO" id="GO:0032266">
    <property type="term" value="F:phosphatidylinositol-3-phosphate binding"/>
    <property type="evidence" value="ECO:0007669"/>
    <property type="project" value="TreeGrafter"/>
</dbReference>
<dbReference type="PANTHER" id="PTHR12752:SF7">
    <property type="entry name" value="PLECKSTRIN HOMOLOGY DOMAIN-CONTAINING FAMILY A MEMBER 4"/>
    <property type="match status" value="1"/>
</dbReference>
<dbReference type="SMART" id="SM00233">
    <property type="entry name" value="PH"/>
    <property type="match status" value="1"/>
</dbReference>
<feature type="region of interest" description="Disordered" evidence="6">
    <location>
        <begin position="971"/>
        <end position="1011"/>
    </location>
</feature>
<feature type="region of interest" description="Disordered" evidence="6">
    <location>
        <begin position="507"/>
        <end position="526"/>
    </location>
</feature>
<feature type="region of interest" description="Disordered" evidence="6">
    <location>
        <begin position="270"/>
        <end position="366"/>
    </location>
</feature>
<dbReference type="Gene3D" id="3.40.50.720">
    <property type="entry name" value="NAD(P)-binding Rossmann-like Domain"/>
    <property type="match status" value="1"/>
</dbReference>
<evidence type="ECO:0000313" key="8">
    <source>
        <dbReference type="EMBL" id="KAK9397462.1"/>
    </source>
</evidence>
<feature type="domain" description="PH" evidence="7">
    <location>
        <begin position="79"/>
        <end position="178"/>
    </location>
</feature>
<comment type="subcellular location">
    <subcellularLocation>
        <location evidence="1">Cytoplasm</location>
    </subcellularLocation>
</comment>
<feature type="compositionally biased region" description="Polar residues" evidence="6">
    <location>
        <begin position="742"/>
        <end position="762"/>
    </location>
</feature>
<reference evidence="8 9" key="1">
    <citation type="journal article" date="2024" name="Proc. Natl. Acad. Sci. U.S.A.">
        <title>The genetic regulatory architecture and epigenomic basis for age-related changes in rattlesnake venom.</title>
        <authorList>
            <person name="Hogan M.P."/>
            <person name="Holding M.L."/>
            <person name="Nystrom G.S."/>
            <person name="Colston T.J."/>
            <person name="Bartlett D.A."/>
            <person name="Mason A.J."/>
            <person name="Ellsworth S.A."/>
            <person name="Rautsaw R.M."/>
            <person name="Lawrence K.C."/>
            <person name="Strickland J.L."/>
            <person name="He B."/>
            <person name="Fraser P."/>
            <person name="Margres M.J."/>
            <person name="Gilbert D.M."/>
            <person name="Gibbs H.L."/>
            <person name="Parkinson C.L."/>
            <person name="Rokyta D.R."/>
        </authorList>
    </citation>
    <scope>NUCLEOTIDE SEQUENCE [LARGE SCALE GENOMIC DNA]</scope>
    <source>
        <strain evidence="8">DRR0105</strain>
    </source>
</reference>
<organism evidence="8 9">
    <name type="scientific">Crotalus adamanteus</name>
    <name type="common">Eastern diamondback rattlesnake</name>
    <dbReference type="NCBI Taxonomy" id="8729"/>
    <lineage>
        <taxon>Eukaryota</taxon>
        <taxon>Metazoa</taxon>
        <taxon>Chordata</taxon>
        <taxon>Craniata</taxon>
        <taxon>Vertebrata</taxon>
        <taxon>Euteleostomi</taxon>
        <taxon>Lepidosauria</taxon>
        <taxon>Squamata</taxon>
        <taxon>Bifurcata</taxon>
        <taxon>Unidentata</taxon>
        <taxon>Episquamata</taxon>
        <taxon>Toxicofera</taxon>
        <taxon>Serpentes</taxon>
        <taxon>Colubroidea</taxon>
        <taxon>Viperidae</taxon>
        <taxon>Crotalinae</taxon>
        <taxon>Crotalus</taxon>
    </lineage>
</organism>
<dbReference type="GO" id="GO:0090263">
    <property type="term" value="P:positive regulation of canonical Wnt signaling pathway"/>
    <property type="evidence" value="ECO:0007669"/>
    <property type="project" value="TreeGrafter"/>
</dbReference>
<feature type="compositionally biased region" description="Basic and acidic residues" evidence="6">
    <location>
        <begin position="841"/>
        <end position="856"/>
    </location>
</feature>
<dbReference type="EMBL" id="JAOTOJ010000008">
    <property type="protein sequence ID" value="KAK9397462.1"/>
    <property type="molecule type" value="Genomic_DNA"/>
</dbReference>
<feature type="compositionally biased region" description="Basic and acidic residues" evidence="6">
    <location>
        <begin position="1"/>
        <end position="15"/>
    </location>
</feature>
<evidence type="ECO:0000256" key="5">
    <source>
        <dbReference type="SAM" id="Coils"/>
    </source>
</evidence>
<dbReference type="InterPro" id="IPR020904">
    <property type="entry name" value="Sc_DH/Rdtase_CS"/>
</dbReference>
<feature type="compositionally biased region" description="Basic and acidic residues" evidence="6">
    <location>
        <begin position="346"/>
        <end position="362"/>
    </location>
</feature>
<accession>A0AAW1B6I2</accession>
<evidence type="ECO:0000259" key="7">
    <source>
        <dbReference type="PROSITE" id="PS50003"/>
    </source>
</evidence>
<feature type="region of interest" description="Disordered" evidence="6">
    <location>
        <begin position="693"/>
        <end position="905"/>
    </location>
</feature>
<sequence length="1380" mass="151679">MEETRFHRFGHHPEARLTSNSPGTMSEGDRPKSGLSLASSTVTISSVSMGTKPHVARPVRKVHTFGKRANSIKRDPNSPVVLRGWLYKQDSSGLKLWKRRWFVLSNYCLFYYRDSREEMVLGSILLPSYEIRTAFSKEKKNRRFVFKAEHPGMRTYYFSAETQLDMNSWIRAMNQSSVAECNCGNLNQGGLHSHSVSAHTSFEDIRLPEDDCAKSTESLEVAHLSEIQEARASSSESLHLPDIQKGSPCLKRASLSSSLNGTYCHEKKEQPELSSLSSQTHGCPSPVSCTKFSSRPRTPLPPSSESPPPPSPSRISQPSPVLSLRSSRAYSLPLAPVESPKLPRTHPSDAQDARWSPHDVHRSPTRSAVAQAASCDDLSIMSSPRIMHANTPMGRVDIAPNKCLPNNPYAVALPAHKGHSLTPADRYDVFPTSEDSYARHYTQSPHLHRVQLVGEDGLAASMGRPQQNRFTDRGYLSPPVGPSRALVMSRLHGRLITPHSASSSYLHLPPLPPLPTRPTPGKRTSIGITGRNVLRERSSQSPGRQRFESDIDALLTKLCGQDKLLRGLEEETGQLRAEKERLEKALEVTHLRLEEFKGQDATVEKICYQQRQLQDELVHIRARLCDLALDSERVWEDYTALENDVQMLKGSLEHIRTSGHPQDQAAAQQDLWRIHDILAGLRCSHANYRTLENRRSGVSPGSPSPLDSHLGANHHPLLSCTETEESTPSYGPDTGKPGRMGSKQQDGPSSADWQQSPSTSSRGHLGTSHHLDGLKPPPNHSSIEPPESEKGKPGRGADSVRPGLDHEGCIHRSEVPEHSVVKVASSETTVPRRSRMSAQEQLDRMQRHQEAKRKSEAAQPPPLGHWRDSPKHGSSRPLPNAPPESSPKEGVQIGEVKPPRCPPTPEWERQRVIQLSHALATEASQRGKLVTGRTSSRSSLDDLRASQDGLNHHYFPGDGTCIKLDSSNTTTGHNQTVAQNPSCSTNSKVANQMPASPQATKPLSSASEASDWSLPCPCKESWLSSKMKTPQPTPHLFDSAREEPFLFSGPHWEEPVPQPTNWNTCFCRTANWVLPPVWDLEMWAADQKLVGNPNLNNGRCIHWRAGMASGQRYPDKVVIVTGGTSGIGEGIVREFVHHGAKVVFCAPTSEEGKGKVLERELAEGGSGEGRFVVCDVLCEADMQRLVSVTIEQYGQLDCLVNNAGGHPPNQRIDDVSAQEFRNLMDLNVVSCFLMAKFALPYLRKTKGNIINIASIVGHFGQRLAVPYVATKGAVIAMTKAMAIDESQYGVRVNSISPSNIWTPGWEKLASQAANAEAMIKEGKEAQLMGRMGTPAECAKAALYLASDATFCTGINLFLSGGAELGYGRKSHQNPSSGFDS</sequence>
<dbReference type="GO" id="GO:0031234">
    <property type="term" value="C:extrinsic component of cytoplasmic side of plasma membrane"/>
    <property type="evidence" value="ECO:0007669"/>
    <property type="project" value="TreeGrafter"/>
</dbReference>
<evidence type="ECO:0000256" key="2">
    <source>
        <dbReference type="ARBA" id="ARBA00022490"/>
    </source>
</evidence>
<dbReference type="FunFam" id="2.30.29.30:FF:000103">
    <property type="entry name" value="Pleckstrin homology domain-containing family A member 4"/>
    <property type="match status" value="1"/>
</dbReference>
<keyword evidence="5" id="KW-0175">Coiled coil</keyword>
<dbReference type="GO" id="GO:0016491">
    <property type="term" value="F:oxidoreductase activity"/>
    <property type="evidence" value="ECO:0007669"/>
    <property type="project" value="UniProtKB-KW"/>
</dbReference>
<dbReference type="GO" id="GO:0043325">
    <property type="term" value="F:phosphatidylinositol-3,4-bisphosphate binding"/>
    <property type="evidence" value="ECO:0007669"/>
    <property type="project" value="TreeGrafter"/>
</dbReference>
<feature type="compositionally biased region" description="Pro residues" evidence="6">
    <location>
        <begin position="298"/>
        <end position="312"/>
    </location>
</feature>
<dbReference type="Proteomes" id="UP001474421">
    <property type="component" value="Unassembled WGS sequence"/>
</dbReference>
<protein>
    <submittedName>
        <fullName evidence="8">Pleckstrin domain-containing family A member 4</fullName>
    </submittedName>
</protein>
<evidence type="ECO:0000313" key="9">
    <source>
        <dbReference type="Proteomes" id="UP001474421"/>
    </source>
</evidence>
<dbReference type="GO" id="GO:0080025">
    <property type="term" value="F:phosphatidylinositol-3,5-bisphosphate binding"/>
    <property type="evidence" value="ECO:0007669"/>
    <property type="project" value="TreeGrafter"/>
</dbReference>
<dbReference type="InterPro" id="IPR011993">
    <property type="entry name" value="PH-like_dom_sf"/>
</dbReference>
<dbReference type="InterPro" id="IPR057971">
    <property type="entry name" value="PKHA4-7_TBCA"/>
</dbReference>
<evidence type="ECO:0000256" key="1">
    <source>
        <dbReference type="ARBA" id="ARBA00004496"/>
    </source>
</evidence>
<evidence type="ECO:0000256" key="3">
    <source>
        <dbReference type="ARBA" id="ARBA00022553"/>
    </source>
</evidence>
<comment type="caution">
    <text evidence="8">The sequence shown here is derived from an EMBL/GenBank/DDBJ whole genome shotgun (WGS) entry which is preliminary data.</text>
</comment>
<dbReference type="FunFam" id="3.40.50.720:FF:000084">
    <property type="entry name" value="Short-chain dehydrogenase reductase"/>
    <property type="match status" value="1"/>
</dbReference>
<feature type="compositionally biased region" description="Polar residues" evidence="6">
    <location>
        <begin position="971"/>
        <end position="1010"/>
    </location>
</feature>
<dbReference type="PRINTS" id="PR00080">
    <property type="entry name" value="SDRFAMILY"/>
</dbReference>
<dbReference type="GO" id="GO:0005737">
    <property type="term" value="C:cytoplasm"/>
    <property type="evidence" value="ECO:0007669"/>
    <property type="project" value="UniProtKB-SubCell"/>
</dbReference>
<keyword evidence="4" id="KW-0560">Oxidoreductase</keyword>
<dbReference type="InterPro" id="IPR040392">
    <property type="entry name" value="PKHA4-7_PH"/>
</dbReference>
<dbReference type="GO" id="GO:0005546">
    <property type="term" value="F:phosphatidylinositol-4,5-bisphosphate binding"/>
    <property type="evidence" value="ECO:0007669"/>
    <property type="project" value="TreeGrafter"/>
</dbReference>
<keyword evidence="2" id="KW-0963">Cytoplasm</keyword>
<feature type="region of interest" description="Disordered" evidence="6">
    <location>
        <begin position="1"/>
        <end position="36"/>
    </location>
</feature>
<dbReference type="SUPFAM" id="SSF51735">
    <property type="entry name" value="NAD(P)-binding Rossmann-fold domains"/>
    <property type="match status" value="1"/>
</dbReference>
<feature type="coiled-coil region" evidence="5">
    <location>
        <begin position="565"/>
        <end position="599"/>
    </location>
</feature>
<name>A0AAW1B6I2_CROAD</name>
<feature type="compositionally biased region" description="Basic and acidic residues" evidence="6">
    <location>
        <begin position="803"/>
        <end position="820"/>
    </location>
</feature>
<dbReference type="SUPFAM" id="SSF50729">
    <property type="entry name" value="PH domain-like"/>
    <property type="match status" value="1"/>
</dbReference>
<keyword evidence="3" id="KW-0597">Phosphoprotein</keyword>
<dbReference type="PANTHER" id="PTHR12752">
    <property type="entry name" value="PHOSPHOINOSITOL 3-PHOSPHATE-BINDING PROTEIN"/>
    <property type="match status" value="1"/>
</dbReference>
<dbReference type="PRINTS" id="PR00081">
    <property type="entry name" value="GDHRDH"/>
</dbReference>
<dbReference type="Gene3D" id="2.30.29.30">
    <property type="entry name" value="Pleckstrin-homology domain (PH domain)/Phosphotyrosine-binding domain (PTB)"/>
    <property type="match status" value="1"/>
</dbReference>
<dbReference type="Pfam" id="PF25541">
    <property type="entry name" value="TBCA_PH"/>
    <property type="match status" value="1"/>
</dbReference>
<keyword evidence="9" id="KW-1185">Reference proteome</keyword>
<feature type="compositionally biased region" description="Low complexity" evidence="6">
    <location>
        <begin position="696"/>
        <end position="705"/>
    </location>
</feature>
<feature type="compositionally biased region" description="Polar residues" evidence="6">
    <location>
        <begin position="272"/>
        <end position="292"/>
    </location>
</feature>
<proteinExistence type="predicted"/>
<dbReference type="Pfam" id="PF13561">
    <property type="entry name" value="adh_short_C2"/>
    <property type="match status" value="1"/>
</dbReference>
<dbReference type="InterPro" id="IPR002347">
    <property type="entry name" value="SDR_fam"/>
</dbReference>
<evidence type="ECO:0000256" key="4">
    <source>
        <dbReference type="ARBA" id="ARBA00023002"/>
    </source>
</evidence>
<dbReference type="InterPro" id="IPR036291">
    <property type="entry name" value="NAD(P)-bd_dom_sf"/>
</dbReference>
<dbReference type="GO" id="GO:2000096">
    <property type="term" value="P:positive regulation of Wnt signaling pathway, planar cell polarity pathway"/>
    <property type="evidence" value="ECO:0007669"/>
    <property type="project" value="TreeGrafter"/>
</dbReference>
<dbReference type="PROSITE" id="PS50003">
    <property type="entry name" value="PH_DOMAIN"/>
    <property type="match status" value="1"/>
</dbReference>
<gene>
    <name evidence="8" type="ORF">NXF25_020823</name>
</gene>
<feature type="compositionally biased region" description="Pro residues" evidence="6">
    <location>
        <begin position="509"/>
        <end position="518"/>
    </location>
</feature>
<feature type="compositionally biased region" description="Polar residues" evidence="6">
    <location>
        <begin position="825"/>
        <end position="840"/>
    </location>
</feature>
<dbReference type="Pfam" id="PF00169">
    <property type="entry name" value="PH"/>
    <property type="match status" value="1"/>
</dbReference>
<dbReference type="CDD" id="cd13248">
    <property type="entry name" value="PH_PEPP1_2_3"/>
    <property type="match status" value="1"/>
</dbReference>